<reference evidence="1 2" key="1">
    <citation type="journal article" date="2021" name="Nat. Commun.">
        <title>Genetic determinants of endophytism in the Arabidopsis root mycobiome.</title>
        <authorList>
            <person name="Mesny F."/>
            <person name="Miyauchi S."/>
            <person name="Thiergart T."/>
            <person name="Pickel B."/>
            <person name="Atanasova L."/>
            <person name="Karlsson M."/>
            <person name="Huettel B."/>
            <person name="Barry K.W."/>
            <person name="Haridas S."/>
            <person name="Chen C."/>
            <person name="Bauer D."/>
            <person name="Andreopoulos W."/>
            <person name="Pangilinan J."/>
            <person name="LaButti K."/>
            <person name="Riley R."/>
            <person name="Lipzen A."/>
            <person name="Clum A."/>
            <person name="Drula E."/>
            <person name="Henrissat B."/>
            <person name="Kohler A."/>
            <person name="Grigoriev I.V."/>
            <person name="Martin F.M."/>
            <person name="Hacquard S."/>
        </authorList>
    </citation>
    <scope>NUCLEOTIDE SEQUENCE [LARGE SCALE GENOMIC DNA]</scope>
    <source>
        <strain evidence="1 2">MPI-SDFR-AT-0079</strain>
    </source>
</reference>
<comment type="caution">
    <text evidence="1">The sequence shown here is derived from an EMBL/GenBank/DDBJ whole genome shotgun (WGS) entry which is preliminary data.</text>
</comment>
<name>A0ACB7NW98_9PEZI</name>
<organism evidence="1 2">
    <name type="scientific">Chaetomium tenue</name>
    <dbReference type="NCBI Taxonomy" id="1854479"/>
    <lineage>
        <taxon>Eukaryota</taxon>
        <taxon>Fungi</taxon>
        <taxon>Dikarya</taxon>
        <taxon>Ascomycota</taxon>
        <taxon>Pezizomycotina</taxon>
        <taxon>Sordariomycetes</taxon>
        <taxon>Sordariomycetidae</taxon>
        <taxon>Sordariales</taxon>
        <taxon>Chaetomiaceae</taxon>
        <taxon>Chaetomium</taxon>
    </lineage>
</organism>
<evidence type="ECO:0000313" key="2">
    <source>
        <dbReference type="Proteomes" id="UP000724584"/>
    </source>
</evidence>
<proteinExistence type="predicted"/>
<protein>
    <submittedName>
        <fullName evidence="1">Uncharacterized protein</fullName>
    </submittedName>
</protein>
<accession>A0ACB7NW98</accession>
<evidence type="ECO:0000313" key="1">
    <source>
        <dbReference type="EMBL" id="KAH6616947.1"/>
    </source>
</evidence>
<sequence length="646" mass="70852">MPPGVPVYNSVLVLLLTASSWAPSCSAAPWTGQLSRRFNLVLDYSPAPSAEDGPPASAGALRDPKYLPAQIGGIVGAYAFSLVLVALLLLALSKRRRDHLRNRDRPPEDEGIFFEEFNPFPDPFLLQTEEDYKRQLEEFQRLEEIEHFQHQQHFQQTQFQHPQFQPFEHSEHQQYYHPQFPQPQFEPQHARTLSLQIPTSPIRNFSLPSPSPLSPTRTGPLSPTKSQRSVFTAPSPTSTILAPGIDLSVDQTVVGRDRVMAQQQLEEMYKYVMEQEQAKAEGREYQGPQLTSPASNTMSASPAKAGGLKKERNKPTSLNLARDEKAQSRSSSIFSFLKSPRKNKMGAAGMSISSPIMTPMSGTFPRHDDQEMNAIQPRHYAPPAPPPVHSDLPFRRAAASAAGSSSHLPTPDISPVSTQSIDSRIDAAVGLPPTRVARREQREREGRGNDRLPYHARDISSTATSIAGDHEPISASSEKSTTKLVSLPLSPRPGATRFPSDISLPASPRPQQQSFQLPPHTTNSSTASFPRPSGNGPGSTAVREGGALPLRAYEDASVSSPTAPSYATTKQTVFTRGPMSPGGGGMATGMRTPWTGAPVPYTPYQPFSPVVPITPSVVTKADRKRMRRMEPKTPTVEMVRSEEDIW</sequence>
<keyword evidence="2" id="KW-1185">Reference proteome</keyword>
<dbReference type="Proteomes" id="UP000724584">
    <property type="component" value="Unassembled WGS sequence"/>
</dbReference>
<dbReference type="EMBL" id="JAGIZQ010000007">
    <property type="protein sequence ID" value="KAH6616947.1"/>
    <property type="molecule type" value="Genomic_DNA"/>
</dbReference>
<gene>
    <name evidence="1" type="ORF">F5144DRAFT_551463</name>
</gene>